<evidence type="ECO:0000256" key="4">
    <source>
        <dbReference type="ARBA" id="ARBA00022723"/>
    </source>
</evidence>
<evidence type="ECO:0000256" key="9">
    <source>
        <dbReference type="SAM" id="Phobius"/>
    </source>
</evidence>
<keyword evidence="7" id="KW-0503">Monooxygenase</keyword>
<keyword evidence="9" id="KW-0472">Membrane</keyword>
<comment type="similarity">
    <text evidence="2">Belongs to the cytochrome P450 family.</text>
</comment>
<reference evidence="10" key="1">
    <citation type="submission" date="2022-07" db="EMBL/GenBank/DDBJ databases">
        <title>Draft genome sequence of Zalerion maritima ATCC 34329, a (micro)plastics degrading marine fungus.</title>
        <authorList>
            <person name="Paco A."/>
            <person name="Goncalves M.F.M."/>
            <person name="Rocha-Santos T.A.P."/>
            <person name="Alves A."/>
        </authorList>
    </citation>
    <scope>NUCLEOTIDE SEQUENCE</scope>
    <source>
        <strain evidence="10">ATCC 34329</strain>
    </source>
</reference>
<keyword evidence="9" id="KW-1133">Transmembrane helix</keyword>
<evidence type="ECO:0000313" key="10">
    <source>
        <dbReference type="EMBL" id="KAJ2900598.1"/>
    </source>
</evidence>
<dbReference type="PRINTS" id="PR00385">
    <property type="entry name" value="P450"/>
</dbReference>
<evidence type="ECO:0000256" key="7">
    <source>
        <dbReference type="ARBA" id="ARBA00023033"/>
    </source>
</evidence>
<dbReference type="PANTHER" id="PTHR24305">
    <property type="entry name" value="CYTOCHROME P450"/>
    <property type="match status" value="1"/>
</dbReference>
<dbReference type="GO" id="GO:0016705">
    <property type="term" value="F:oxidoreductase activity, acting on paired donors, with incorporation or reduction of molecular oxygen"/>
    <property type="evidence" value="ECO:0007669"/>
    <property type="project" value="InterPro"/>
</dbReference>
<dbReference type="PRINTS" id="PR00463">
    <property type="entry name" value="EP450I"/>
</dbReference>
<keyword evidence="9" id="KW-0812">Transmembrane</keyword>
<comment type="cofactor">
    <cofactor evidence="1 8">
        <name>heme</name>
        <dbReference type="ChEBI" id="CHEBI:30413"/>
    </cofactor>
</comment>
<keyword evidence="3 8" id="KW-0349">Heme</keyword>
<keyword evidence="5" id="KW-0560">Oxidoreductase</keyword>
<dbReference type="GO" id="GO:0005506">
    <property type="term" value="F:iron ion binding"/>
    <property type="evidence" value="ECO:0007669"/>
    <property type="project" value="InterPro"/>
</dbReference>
<accession>A0AAD5RQL3</accession>
<dbReference type="InterPro" id="IPR036396">
    <property type="entry name" value="Cyt_P450_sf"/>
</dbReference>
<evidence type="ECO:0000256" key="6">
    <source>
        <dbReference type="ARBA" id="ARBA00023004"/>
    </source>
</evidence>
<dbReference type="Proteomes" id="UP001201980">
    <property type="component" value="Unassembled WGS sequence"/>
</dbReference>
<evidence type="ECO:0000256" key="1">
    <source>
        <dbReference type="ARBA" id="ARBA00001971"/>
    </source>
</evidence>
<feature type="transmembrane region" description="Helical" evidence="9">
    <location>
        <begin position="16"/>
        <end position="38"/>
    </location>
</feature>
<evidence type="ECO:0000256" key="2">
    <source>
        <dbReference type="ARBA" id="ARBA00010617"/>
    </source>
</evidence>
<dbReference type="PANTHER" id="PTHR24305:SF230">
    <property type="entry name" value="P450, PUTATIVE (EUROFUNG)-RELATED"/>
    <property type="match status" value="1"/>
</dbReference>
<dbReference type="EMBL" id="JAKWBI020000170">
    <property type="protein sequence ID" value="KAJ2900598.1"/>
    <property type="molecule type" value="Genomic_DNA"/>
</dbReference>
<dbReference type="CDD" id="cd11058">
    <property type="entry name" value="CYP60B-like"/>
    <property type="match status" value="1"/>
</dbReference>
<dbReference type="InterPro" id="IPR002401">
    <property type="entry name" value="Cyt_P450_E_grp-I"/>
</dbReference>
<dbReference type="GO" id="GO:0020037">
    <property type="term" value="F:heme binding"/>
    <property type="evidence" value="ECO:0007669"/>
    <property type="project" value="InterPro"/>
</dbReference>
<dbReference type="AlphaFoldDB" id="A0AAD5RQL3"/>
<evidence type="ECO:0000313" key="11">
    <source>
        <dbReference type="Proteomes" id="UP001201980"/>
    </source>
</evidence>
<keyword evidence="6 8" id="KW-0408">Iron</keyword>
<organism evidence="10 11">
    <name type="scientific">Zalerion maritima</name>
    <dbReference type="NCBI Taxonomy" id="339359"/>
    <lineage>
        <taxon>Eukaryota</taxon>
        <taxon>Fungi</taxon>
        <taxon>Dikarya</taxon>
        <taxon>Ascomycota</taxon>
        <taxon>Pezizomycotina</taxon>
        <taxon>Sordariomycetes</taxon>
        <taxon>Lulworthiomycetidae</taxon>
        <taxon>Lulworthiales</taxon>
        <taxon>Lulworthiaceae</taxon>
        <taxon>Zalerion</taxon>
    </lineage>
</organism>
<dbReference type="GO" id="GO:0004497">
    <property type="term" value="F:monooxygenase activity"/>
    <property type="evidence" value="ECO:0007669"/>
    <property type="project" value="UniProtKB-KW"/>
</dbReference>
<sequence>MGLLFEAPALCTTPRIFAGVLVVAGLCILILALYNLLLHPLRRFPGPKSWAISRIPYARSLTNATLPYDIDELHQKYGPIVRVAPDEIAFAHPQAWKDVMGRGSSDLPKWAQTYLSNTAVKPHIQNCVDMEQHRQLRKAIAPGFSDASLRAQEDIVERYASLLVRRLKGMCLAGGRIGGEKERSEEKVVVDLNAWFNYLTFDIIGDLAFGESFGCLETSDYHPWVQSIFKMGSASAYVVAACLFPPVKTAMGFLLDRFIRKKLEYHLQITAELMKRRIDAGSDMRSDIVAPLLKQVEENKLGFDELVANSAVFIAAGSETTATTLAGCVYYLLRNPEKLEKVKKEIRETFENEEEIGFDSVRGLKYMIACLDETMRLYPPVPTGLPRVVPTGSGGTMVCERWLPEDTVVTIQPYAMYHSPALWTDPEKFVPERFTREDPEYANDAIEALKPFMSGTRDCIGKNLGMFEMRLALARFLFNFDIELVDESVGWIGKQPVFWMVRKKEPFLHRSPESHLEGETWYTSSFWIHHLGVDVFAVFATC</sequence>
<dbReference type="InterPro" id="IPR050121">
    <property type="entry name" value="Cytochrome_P450_monoxygenase"/>
</dbReference>
<evidence type="ECO:0000256" key="8">
    <source>
        <dbReference type="PIRSR" id="PIRSR602401-1"/>
    </source>
</evidence>
<gene>
    <name evidence="10" type="ORF">MKZ38_002394</name>
</gene>
<keyword evidence="11" id="KW-1185">Reference proteome</keyword>
<name>A0AAD5RQL3_9PEZI</name>
<comment type="caution">
    <text evidence="10">The sequence shown here is derived from an EMBL/GenBank/DDBJ whole genome shotgun (WGS) entry which is preliminary data.</text>
</comment>
<evidence type="ECO:0000256" key="5">
    <source>
        <dbReference type="ARBA" id="ARBA00023002"/>
    </source>
</evidence>
<evidence type="ECO:0000256" key="3">
    <source>
        <dbReference type="ARBA" id="ARBA00022617"/>
    </source>
</evidence>
<dbReference type="SUPFAM" id="SSF48264">
    <property type="entry name" value="Cytochrome P450"/>
    <property type="match status" value="1"/>
</dbReference>
<keyword evidence="4 8" id="KW-0479">Metal-binding</keyword>
<proteinExistence type="inferred from homology"/>
<protein>
    <submittedName>
        <fullName evidence="10">Cytochrome p450</fullName>
    </submittedName>
</protein>
<dbReference type="Gene3D" id="1.10.630.10">
    <property type="entry name" value="Cytochrome P450"/>
    <property type="match status" value="1"/>
</dbReference>
<dbReference type="InterPro" id="IPR001128">
    <property type="entry name" value="Cyt_P450"/>
</dbReference>
<dbReference type="Pfam" id="PF00067">
    <property type="entry name" value="p450"/>
    <property type="match status" value="1"/>
</dbReference>
<feature type="binding site" description="axial binding residue" evidence="8">
    <location>
        <position position="459"/>
    </location>
    <ligand>
        <name>heme</name>
        <dbReference type="ChEBI" id="CHEBI:30413"/>
    </ligand>
    <ligandPart>
        <name>Fe</name>
        <dbReference type="ChEBI" id="CHEBI:18248"/>
    </ligandPart>
</feature>